<dbReference type="InterPro" id="IPR014047">
    <property type="entry name" value="Chr_Tranpt_l_chain"/>
</dbReference>
<comment type="subcellular location">
    <subcellularLocation>
        <location evidence="1">Cell membrane</location>
        <topology evidence="1">Multi-pass membrane protein</topology>
    </subcellularLocation>
</comment>
<keyword evidence="6 7" id="KW-0472">Membrane</keyword>
<dbReference type="GO" id="GO:0005886">
    <property type="term" value="C:plasma membrane"/>
    <property type="evidence" value="ECO:0007669"/>
    <property type="project" value="UniProtKB-SubCell"/>
</dbReference>
<feature type="transmembrane region" description="Helical" evidence="7">
    <location>
        <begin position="338"/>
        <end position="360"/>
    </location>
</feature>
<feature type="transmembrane region" description="Helical" evidence="7">
    <location>
        <begin position="85"/>
        <end position="108"/>
    </location>
</feature>
<dbReference type="RefSeq" id="WP_055085456.1">
    <property type="nucleotide sequence ID" value="NZ_CXSU01000012.1"/>
</dbReference>
<dbReference type="STRING" id="420998.JDO7802_02179"/>
<dbReference type="Proteomes" id="UP000049222">
    <property type="component" value="Unassembled WGS sequence"/>
</dbReference>
<feature type="transmembrane region" description="Helical" evidence="7">
    <location>
        <begin position="114"/>
        <end position="134"/>
    </location>
</feature>
<feature type="transmembrane region" description="Helical" evidence="7">
    <location>
        <begin position="228"/>
        <end position="248"/>
    </location>
</feature>
<dbReference type="OrthoDB" id="8969999at2"/>
<dbReference type="AlphaFoldDB" id="A0A0M6YII5"/>
<dbReference type="NCBIfam" id="TIGR00937">
    <property type="entry name" value="2A51"/>
    <property type="match status" value="1"/>
</dbReference>
<protein>
    <submittedName>
        <fullName evidence="8">Putative chromate transport protein</fullName>
    </submittedName>
</protein>
<dbReference type="EMBL" id="CXSU01000012">
    <property type="protein sequence ID" value="CTQ50161.1"/>
    <property type="molecule type" value="Genomic_DNA"/>
</dbReference>
<sequence length="415" mass="43517">MRADHARLPDWSAMIRAFGRIGLLSFGGPVAQIALMHRELVEERAWLDEETYLRGLGFCTLLPGPEAMQLATFAGWRLRGTAGGLLAGLLFVVPGAVIMVALAALYLSYGRLPLVEAAFLGIKAAALAIVAGALWKLRAKALRGPLAIAVAIAAFAALFFLAVPFWAVLLAALATGALRGGDGDTSVAPLKPAKTLRTVATWLAIWWVPLLALLLLAPGSVPAQAGLFFSWLATVSFGGAYAVLAALAQTAVDMHGWLTPEEMVDGLGLAETTPGPLILVTVFTGWLGGAQVGIGTAVATALVTLWATFAPCFLWIFAGAPHLERLTANPRLRGALNMVSAAVAGVIANLSIWFAVHILFIRVSDGTPPWPDPTSLDPKALALAIFAFGWLLILKRGLFETLALAACGGAALHLI</sequence>
<feature type="transmembrane region" description="Helical" evidence="7">
    <location>
        <begin position="199"/>
        <end position="216"/>
    </location>
</feature>
<dbReference type="PIRSF" id="PIRSF004810">
    <property type="entry name" value="ChrA"/>
    <property type="match status" value="1"/>
</dbReference>
<reference evidence="8 9" key="1">
    <citation type="submission" date="2015-07" db="EMBL/GenBank/DDBJ databases">
        <authorList>
            <person name="Noorani M."/>
        </authorList>
    </citation>
    <scope>NUCLEOTIDE SEQUENCE [LARGE SCALE GENOMIC DNA]</scope>
    <source>
        <strain evidence="8 9">CECT 7802</strain>
    </source>
</reference>
<comment type="similarity">
    <text evidence="2">Belongs to the chromate ion transporter (CHR) (TC 2.A.51) family.</text>
</comment>
<evidence type="ECO:0000256" key="6">
    <source>
        <dbReference type="ARBA" id="ARBA00023136"/>
    </source>
</evidence>
<keyword evidence="3" id="KW-1003">Cell membrane</keyword>
<keyword evidence="9" id="KW-1185">Reference proteome</keyword>
<feature type="transmembrane region" description="Helical" evidence="7">
    <location>
        <begin position="292"/>
        <end position="317"/>
    </location>
</feature>
<evidence type="ECO:0000256" key="2">
    <source>
        <dbReference type="ARBA" id="ARBA00005262"/>
    </source>
</evidence>
<feature type="transmembrane region" description="Helical" evidence="7">
    <location>
        <begin position="380"/>
        <end position="398"/>
    </location>
</feature>
<keyword evidence="5 7" id="KW-1133">Transmembrane helix</keyword>
<evidence type="ECO:0000256" key="4">
    <source>
        <dbReference type="ARBA" id="ARBA00022692"/>
    </source>
</evidence>
<evidence type="ECO:0000256" key="7">
    <source>
        <dbReference type="SAM" id="Phobius"/>
    </source>
</evidence>
<organism evidence="8 9">
    <name type="scientific">Jannaschia donghaensis</name>
    <dbReference type="NCBI Taxonomy" id="420998"/>
    <lineage>
        <taxon>Bacteria</taxon>
        <taxon>Pseudomonadati</taxon>
        <taxon>Pseudomonadota</taxon>
        <taxon>Alphaproteobacteria</taxon>
        <taxon>Rhodobacterales</taxon>
        <taxon>Roseobacteraceae</taxon>
        <taxon>Jannaschia</taxon>
    </lineage>
</organism>
<evidence type="ECO:0000256" key="1">
    <source>
        <dbReference type="ARBA" id="ARBA00004651"/>
    </source>
</evidence>
<name>A0A0M6YII5_9RHOB</name>
<feature type="transmembrane region" description="Helical" evidence="7">
    <location>
        <begin position="146"/>
        <end position="179"/>
    </location>
</feature>
<evidence type="ECO:0000313" key="8">
    <source>
        <dbReference type="EMBL" id="CTQ50161.1"/>
    </source>
</evidence>
<dbReference type="PANTHER" id="PTHR33567">
    <property type="entry name" value="CHROMATE ION TRANSPORTER (EUROFUNG)"/>
    <property type="match status" value="1"/>
</dbReference>
<dbReference type="Pfam" id="PF02417">
    <property type="entry name" value="Chromate_transp"/>
    <property type="match status" value="2"/>
</dbReference>
<dbReference type="InterPro" id="IPR003370">
    <property type="entry name" value="Chromate_transpt"/>
</dbReference>
<evidence type="ECO:0000256" key="3">
    <source>
        <dbReference type="ARBA" id="ARBA00022475"/>
    </source>
</evidence>
<evidence type="ECO:0000313" key="9">
    <source>
        <dbReference type="Proteomes" id="UP000049222"/>
    </source>
</evidence>
<keyword evidence="4 7" id="KW-0812">Transmembrane</keyword>
<dbReference type="GO" id="GO:0015109">
    <property type="term" value="F:chromate transmembrane transporter activity"/>
    <property type="evidence" value="ECO:0007669"/>
    <property type="project" value="InterPro"/>
</dbReference>
<evidence type="ECO:0000256" key="5">
    <source>
        <dbReference type="ARBA" id="ARBA00022989"/>
    </source>
</evidence>
<accession>A0A0M6YII5</accession>
<dbReference type="PANTHER" id="PTHR33567:SF3">
    <property type="entry name" value="CHROMATE ION TRANSPORTER (EUROFUNG)"/>
    <property type="match status" value="1"/>
</dbReference>
<gene>
    <name evidence="8" type="primary">srpC</name>
    <name evidence="8" type="ORF">JDO7802_02179</name>
</gene>
<proteinExistence type="inferred from homology"/>